<comment type="catalytic activity">
    <reaction evidence="11">
        <text>Couples ATP hydrolysis with the unwinding of duplex DNA by translocating in the 3'-5' direction.</text>
        <dbReference type="EC" id="5.6.2.4"/>
    </reaction>
</comment>
<dbReference type="GO" id="GO:0003677">
    <property type="term" value="F:DNA binding"/>
    <property type="evidence" value="ECO:0007669"/>
    <property type="project" value="UniProtKB-KW"/>
</dbReference>
<evidence type="ECO:0000256" key="12">
    <source>
        <dbReference type="ARBA" id="ARBA00034808"/>
    </source>
</evidence>
<dbReference type="AlphaFoldDB" id="V4RIT6"/>
<dbReference type="Pfam" id="PF00580">
    <property type="entry name" value="UvrD-helicase"/>
    <property type="match status" value="2"/>
</dbReference>
<dbReference type="InterPro" id="IPR000212">
    <property type="entry name" value="DNA_helicase_UvrD/REP"/>
</dbReference>
<dbReference type="PANTHER" id="PTHR11070">
    <property type="entry name" value="UVRD / RECB / PCRA DNA HELICASE FAMILY MEMBER"/>
    <property type="match status" value="1"/>
</dbReference>
<evidence type="ECO:0000256" key="5">
    <source>
        <dbReference type="ARBA" id="ARBA00022806"/>
    </source>
</evidence>
<keyword evidence="7 15" id="KW-0067">ATP-binding</keyword>
<organism evidence="19 20">
    <name type="scientific">Lutibaculum baratangense AMV1</name>
    <dbReference type="NCBI Taxonomy" id="631454"/>
    <lineage>
        <taxon>Bacteria</taxon>
        <taxon>Pseudomonadati</taxon>
        <taxon>Pseudomonadota</taxon>
        <taxon>Alphaproteobacteria</taxon>
        <taxon>Hyphomicrobiales</taxon>
        <taxon>Tepidamorphaceae</taxon>
        <taxon>Lutibaculum</taxon>
    </lineage>
</organism>
<dbReference type="EMBL" id="AWXZ01000017">
    <property type="protein sequence ID" value="ESR26001.1"/>
    <property type="molecule type" value="Genomic_DNA"/>
</dbReference>
<protein>
    <recommendedName>
        <fullName evidence="12">DNA 3'-5' helicase</fullName>
        <ecNumber evidence="12">5.6.2.4</ecNumber>
    </recommendedName>
    <alternativeName>
        <fullName evidence="13">DNA 3'-5' helicase II</fullName>
    </alternativeName>
</protein>
<feature type="binding site" evidence="15">
    <location>
        <begin position="29"/>
        <end position="36"/>
    </location>
    <ligand>
        <name>ATP</name>
        <dbReference type="ChEBI" id="CHEBI:30616"/>
    </ligand>
</feature>
<evidence type="ECO:0000256" key="6">
    <source>
        <dbReference type="ARBA" id="ARBA00022839"/>
    </source>
</evidence>
<evidence type="ECO:0000256" key="2">
    <source>
        <dbReference type="ARBA" id="ARBA00022741"/>
    </source>
</evidence>
<keyword evidence="1" id="KW-0540">Nuclease</keyword>
<dbReference type="GO" id="GO:0000725">
    <property type="term" value="P:recombinational repair"/>
    <property type="evidence" value="ECO:0007669"/>
    <property type="project" value="TreeGrafter"/>
</dbReference>
<keyword evidence="6" id="KW-0269">Exonuclease</keyword>
<evidence type="ECO:0000256" key="1">
    <source>
        <dbReference type="ARBA" id="ARBA00022722"/>
    </source>
</evidence>
<dbReference type="PANTHER" id="PTHR11070:SF2">
    <property type="entry name" value="ATP-DEPENDENT DNA HELICASE SRS2"/>
    <property type="match status" value="1"/>
</dbReference>
<dbReference type="EC" id="5.6.2.4" evidence="12"/>
<accession>V4RIT6</accession>
<evidence type="ECO:0000256" key="7">
    <source>
        <dbReference type="ARBA" id="ARBA00022840"/>
    </source>
</evidence>
<proteinExistence type="predicted"/>
<dbReference type="GO" id="GO:0043138">
    <property type="term" value="F:3'-5' DNA helicase activity"/>
    <property type="evidence" value="ECO:0007669"/>
    <property type="project" value="UniProtKB-EC"/>
</dbReference>
<dbReference type="RefSeq" id="WP_023431481.1">
    <property type="nucleotide sequence ID" value="NZ_AWXZ01000017.1"/>
</dbReference>
<evidence type="ECO:0000259" key="18">
    <source>
        <dbReference type="PROSITE" id="PS51217"/>
    </source>
</evidence>
<evidence type="ECO:0000256" key="14">
    <source>
        <dbReference type="ARBA" id="ARBA00048988"/>
    </source>
</evidence>
<reference evidence="19 20" key="1">
    <citation type="journal article" date="2014" name="Genome Announc.">
        <title>Draft Genome Sequence of Lutibaculum baratangense Strain AMV1T, Isolated from a Mud Volcano in Andamans, India.</title>
        <authorList>
            <person name="Singh A."/>
            <person name="Sreenivas A."/>
            <person name="Sathyanarayana Reddy G."/>
            <person name="Pinnaka A.K."/>
            <person name="Shivaji S."/>
        </authorList>
    </citation>
    <scope>NUCLEOTIDE SEQUENCE [LARGE SCALE GENOMIC DNA]</scope>
    <source>
        <strain evidence="19 20">AMV1</strain>
    </source>
</reference>
<evidence type="ECO:0000259" key="17">
    <source>
        <dbReference type="PROSITE" id="PS51198"/>
    </source>
</evidence>
<dbReference type="InterPro" id="IPR027417">
    <property type="entry name" value="P-loop_NTPase"/>
</dbReference>
<dbReference type="SUPFAM" id="SSF52540">
    <property type="entry name" value="P-loop containing nucleoside triphosphate hydrolases"/>
    <property type="match status" value="1"/>
</dbReference>
<dbReference type="PROSITE" id="PS51198">
    <property type="entry name" value="UVRD_HELICASE_ATP_BIND"/>
    <property type="match status" value="1"/>
</dbReference>
<sequence length="1152" mass="124958">MAEKLSIPDHVKHRQRQASGPDASAWVRANAGAGKTHVLTQRVLRLLLAGAEPSKIVCITYTKAAAAEMSNRVFERLAAWATAGDEELSRNLQEIEGRPVKPRELKRARQLFAAAVETPGGLKVQTIHAFCERLLQQFPFEASVPPGFEVLDERAQAELLIEARTAVFRALGDDGPVRRAIARLSARAADQTFEALLAEAVARRFELRAWLIEAGERDEDATSDLAAAMARLRRELGLGPCETEASILAEILDRADPARAAWQGVADTLIAAGGKMAPLGVHLAKACCAPDDEACFEAYRNVFLTGGGEPRKNPITKAFRSEHPELAERLEAEIGRVCPLVERLSIARMAEDTEALFTLADAVIARYEALKAAGGRMDFDDLVRRAADLVTRADTTWVLFKLDGGIDHILVDEAQDTSPMQWRVIGSLAEEFFADKGAREAGRTVFAVGDEKQSIYSFQGADPTGFKAMETTFSKRAEGAGQTWHPVRLDLSFRSAPAVLETVDRVFGPPKGGGEGLRFGAEHQPHEAIRASAPGLVEIWEPVPPPAVPDQSPWDAPLDAERADSPAATLAARIARTIRRFIDEKEPLESTGRPVRPSDVMILVSRRDPFSANMIRALKAQNIPVAGADRLVLTSHIAVMDLMALGRFVSLPEDDLTLACLLKSPLLGLSEEELMDLAAGRGGTLWGALQARSAESPRLASVRARLAEWRARAGYERPFEFYARILGPDRGREAFHGRLGSEAFEAIDEFLSLALAYEQGHTPSLPGFLRWLDLAPAEIKRDLDQGRDEVRVMTVHGAKGLEAPIVFLPDTCTLPREQRVGPIFQTPEGCLVWAPSKKADAPLTAVLREAGVARQMEEHRRLLYVAMTRARDRLYVAGYVGAKGRPEACWHALVDAALPEEIAPQVETPEGPARRYRSGEARSAEAGKPAPARAEAPGWLHRPAPAESAARTVQPSRLVPHRGFAADAAAAEARAAALQRGTALHRLLESLPEAPPEHRRSRGARALGLLLPGLPEERRDALLAEVMAILDDPRFAEAFGPDSRAEVSLGGEVAGVGDRFSAQIDRMAVTDGRVLIVDYKSDRAVPASIGEAPAAYLAQLAAYRQLARQIYPEKVVEAAILWTAAPRLDPVPTDLLAPHGGPASLDAAGPHP</sequence>
<dbReference type="InterPro" id="IPR014017">
    <property type="entry name" value="DNA_helicase_UvrD-like_C"/>
</dbReference>
<evidence type="ECO:0000256" key="15">
    <source>
        <dbReference type="PROSITE-ProRule" id="PRU00560"/>
    </source>
</evidence>
<gene>
    <name evidence="19" type="ORF">N177_1336</name>
</gene>
<dbReference type="OrthoDB" id="9810135at2"/>
<keyword evidence="5 15" id="KW-0347">Helicase</keyword>
<keyword evidence="20" id="KW-1185">Reference proteome</keyword>
<evidence type="ECO:0000256" key="3">
    <source>
        <dbReference type="ARBA" id="ARBA00022763"/>
    </source>
</evidence>
<dbReference type="Pfam" id="PF12705">
    <property type="entry name" value="PDDEXK_1"/>
    <property type="match status" value="1"/>
</dbReference>
<feature type="region of interest" description="Disordered" evidence="16">
    <location>
        <begin position="1"/>
        <end position="23"/>
    </location>
</feature>
<dbReference type="Pfam" id="PF13361">
    <property type="entry name" value="UvrD_C"/>
    <property type="match status" value="1"/>
</dbReference>
<keyword evidence="10" id="KW-0413">Isomerase</keyword>
<dbReference type="InterPro" id="IPR038726">
    <property type="entry name" value="PDDEXK_AddAB-type"/>
</dbReference>
<keyword evidence="8" id="KW-0238">DNA-binding</keyword>
<dbReference type="GO" id="GO:0005829">
    <property type="term" value="C:cytosol"/>
    <property type="evidence" value="ECO:0007669"/>
    <property type="project" value="TreeGrafter"/>
</dbReference>
<keyword evidence="9" id="KW-0234">DNA repair</keyword>
<dbReference type="GO" id="GO:0004527">
    <property type="term" value="F:exonuclease activity"/>
    <property type="evidence" value="ECO:0007669"/>
    <property type="project" value="UniProtKB-KW"/>
</dbReference>
<dbReference type="Gene3D" id="3.90.320.10">
    <property type="match status" value="1"/>
</dbReference>
<evidence type="ECO:0000256" key="13">
    <source>
        <dbReference type="ARBA" id="ARBA00034923"/>
    </source>
</evidence>
<dbReference type="PROSITE" id="PS51217">
    <property type="entry name" value="UVRD_HELICASE_CTER"/>
    <property type="match status" value="1"/>
</dbReference>
<evidence type="ECO:0000256" key="10">
    <source>
        <dbReference type="ARBA" id="ARBA00023235"/>
    </source>
</evidence>
<dbReference type="GO" id="GO:0033202">
    <property type="term" value="C:DNA helicase complex"/>
    <property type="evidence" value="ECO:0007669"/>
    <property type="project" value="TreeGrafter"/>
</dbReference>
<dbReference type="STRING" id="631454.N177_1336"/>
<evidence type="ECO:0000256" key="9">
    <source>
        <dbReference type="ARBA" id="ARBA00023204"/>
    </source>
</evidence>
<dbReference type="InterPro" id="IPR014151">
    <property type="entry name" value="DNA_helicase_AddA"/>
</dbReference>
<name>V4RIT6_9HYPH</name>
<keyword evidence="2 15" id="KW-0547">Nucleotide-binding</keyword>
<evidence type="ECO:0000256" key="11">
    <source>
        <dbReference type="ARBA" id="ARBA00034617"/>
    </source>
</evidence>
<dbReference type="Proteomes" id="UP000017819">
    <property type="component" value="Unassembled WGS sequence"/>
</dbReference>
<dbReference type="NCBIfam" id="TIGR02784">
    <property type="entry name" value="addA_alphas"/>
    <property type="match status" value="1"/>
</dbReference>
<feature type="domain" description="UvrD-like helicase ATP-binding" evidence="17">
    <location>
        <begin position="8"/>
        <end position="496"/>
    </location>
</feature>
<evidence type="ECO:0000313" key="19">
    <source>
        <dbReference type="EMBL" id="ESR26001.1"/>
    </source>
</evidence>
<evidence type="ECO:0000313" key="20">
    <source>
        <dbReference type="Proteomes" id="UP000017819"/>
    </source>
</evidence>
<evidence type="ECO:0000256" key="8">
    <source>
        <dbReference type="ARBA" id="ARBA00023125"/>
    </source>
</evidence>
<keyword evidence="4 15" id="KW-0378">Hydrolase</keyword>
<dbReference type="GO" id="GO:0005524">
    <property type="term" value="F:ATP binding"/>
    <property type="evidence" value="ECO:0007669"/>
    <property type="project" value="UniProtKB-UniRule"/>
</dbReference>
<dbReference type="Gene3D" id="1.10.486.10">
    <property type="entry name" value="PCRA, domain 4"/>
    <property type="match status" value="1"/>
</dbReference>
<feature type="region of interest" description="Disordered" evidence="16">
    <location>
        <begin position="903"/>
        <end position="938"/>
    </location>
</feature>
<evidence type="ECO:0000256" key="16">
    <source>
        <dbReference type="SAM" id="MobiDB-lite"/>
    </source>
</evidence>
<keyword evidence="3" id="KW-0227">DNA damage</keyword>
<dbReference type="InterPro" id="IPR014016">
    <property type="entry name" value="UvrD-like_ATP-bd"/>
</dbReference>
<dbReference type="PATRIC" id="fig|631454.5.peg.1321"/>
<feature type="domain" description="UvrD-like helicase C-terminal" evidence="18">
    <location>
        <begin position="527"/>
        <end position="800"/>
    </location>
</feature>
<feature type="region of interest" description="Disordered" evidence="16">
    <location>
        <begin position="1133"/>
        <end position="1152"/>
    </location>
</feature>
<evidence type="ECO:0000256" key="4">
    <source>
        <dbReference type="ARBA" id="ARBA00022801"/>
    </source>
</evidence>
<dbReference type="InterPro" id="IPR011604">
    <property type="entry name" value="PDDEXK-like_dom_sf"/>
</dbReference>
<dbReference type="Gene3D" id="3.40.50.300">
    <property type="entry name" value="P-loop containing nucleotide triphosphate hydrolases"/>
    <property type="match status" value="4"/>
</dbReference>
<comment type="catalytic activity">
    <reaction evidence="14">
        <text>ATP + H2O = ADP + phosphate + H(+)</text>
        <dbReference type="Rhea" id="RHEA:13065"/>
        <dbReference type="ChEBI" id="CHEBI:15377"/>
        <dbReference type="ChEBI" id="CHEBI:15378"/>
        <dbReference type="ChEBI" id="CHEBI:30616"/>
        <dbReference type="ChEBI" id="CHEBI:43474"/>
        <dbReference type="ChEBI" id="CHEBI:456216"/>
        <dbReference type="EC" id="5.6.2.4"/>
    </reaction>
</comment>
<dbReference type="eggNOG" id="COG1074">
    <property type="taxonomic scope" value="Bacteria"/>
</dbReference>
<comment type="caution">
    <text evidence="19">The sequence shown here is derived from an EMBL/GenBank/DDBJ whole genome shotgun (WGS) entry which is preliminary data.</text>
</comment>
<feature type="compositionally biased region" description="Basic and acidic residues" evidence="16">
    <location>
        <begin position="1"/>
        <end position="10"/>
    </location>
</feature>